<reference evidence="9 10" key="1">
    <citation type="submission" date="2021-03" db="EMBL/GenBank/DDBJ databases">
        <title>Sequencing the genomes of 1000 actinobacteria strains.</title>
        <authorList>
            <person name="Klenk H.-P."/>
        </authorList>
    </citation>
    <scope>NUCLEOTIDE SEQUENCE [LARGE SCALE GENOMIC DNA]</scope>
    <source>
        <strain evidence="9 10">DSM 45516</strain>
    </source>
</reference>
<proteinExistence type="inferred from homology"/>
<comment type="function">
    <text evidence="1">Could possibly oxidize fatty acids using specific components.</text>
</comment>
<comment type="caution">
    <text evidence="9">The sequence shown here is derived from an EMBL/GenBank/DDBJ whole genome shotgun (WGS) entry which is preliminary data.</text>
</comment>
<evidence type="ECO:0000313" key="10">
    <source>
        <dbReference type="Proteomes" id="UP001519325"/>
    </source>
</evidence>
<comment type="catalytic activity">
    <reaction evidence="6">
        <text>a (3S)-3-hydroxyacyl-CoA = a (2E)-enoyl-CoA + H2O</text>
        <dbReference type="Rhea" id="RHEA:16105"/>
        <dbReference type="ChEBI" id="CHEBI:15377"/>
        <dbReference type="ChEBI" id="CHEBI:57318"/>
        <dbReference type="ChEBI" id="CHEBI:58856"/>
        <dbReference type="EC" id="4.2.1.17"/>
    </reaction>
</comment>
<comment type="similarity">
    <text evidence="2 8">Belongs to the enoyl-CoA hydratase/isomerase family.</text>
</comment>
<gene>
    <name evidence="9" type="ORF">BJ987_004562</name>
</gene>
<dbReference type="SUPFAM" id="SSF52096">
    <property type="entry name" value="ClpP/crotonase"/>
    <property type="match status" value="1"/>
</dbReference>
<protein>
    <submittedName>
        <fullName evidence="9">Enoyl-CoA hydratase/carnithine racemase</fullName>
    </submittedName>
</protein>
<name>A0ABS4QIY8_9NOCA</name>
<keyword evidence="3" id="KW-0276">Fatty acid metabolism</keyword>
<dbReference type="InterPro" id="IPR014748">
    <property type="entry name" value="Enoyl-CoA_hydra_C"/>
</dbReference>
<dbReference type="RefSeq" id="WP_209893622.1">
    <property type="nucleotide sequence ID" value="NZ_JAGGMR010000001.1"/>
</dbReference>
<dbReference type="Gene3D" id="3.90.226.10">
    <property type="entry name" value="2-enoyl-CoA Hydratase, Chain A, domain 1"/>
    <property type="match status" value="1"/>
</dbReference>
<dbReference type="PROSITE" id="PS00166">
    <property type="entry name" value="ENOYL_COA_HYDRATASE"/>
    <property type="match status" value="1"/>
</dbReference>
<evidence type="ECO:0000256" key="6">
    <source>
        <dbReference type="ARBA" id="ARBA00023709"/>
    </source>
</evidence>
<evidence type="ECO:0000313" key="9">
    <source>
        <dbReference type="EMBL" id="MBP2191661.1"/>
    </source>
</evidence>
<keyword evidence="5" id="KW-0456">Lyase</keyword>
<evidence type="ECO:0000256" key="2">
    <source>
        <dbReference type="ARBA" id="ARBA00005254"/>
    </source>
</evidence>
<evidence type="ECO:0000256" key="7">
    <source>
        <dbReference type="ARBA" id="ARBA00023717"/>
    </source>
</evidence>
<dbReference type="CDD" id="cd06558">
    <property type="entry name" value="crotonase-like"/>
    <property type="match status" value="1"/>
</dbReference>
<dbReference type="InterPro" id="IPR018376">
    <property type="entry name" value="Enoyl-CoA_hyd/isom_CS"/>
</dbReference>
<dbReference type="PANTHER" id="PTHR11941">
    <property type="entry name" value="ENOYL-COA HYDRATASE-RELATED"/>
    <property type="match status" value="1"/>
</dbReference>
<keyword evidence="4" id="KW-0443">Lipid metabolism</keyword>
<dbReference type="Gene3D" id="1.10.12.10">
    <property type="entry name" value="Lyase 2-enoyl-coa Hydratase, Chain A, domain 2"/>
    <property type="match status" value="1"/>
</dbReference>
<evidence type="ECO:0000256" key="4">
    <source>
        <dbReference type="ARBA" id="ARBA00023098"/>
    </source>
</evidence>
<comment type="catalytic activity">
    <reaction evidence="7">
        <text>a 4-saturated-(3S)-3-hydroxyacyl-CoA = a (3E)-enoyl-CoA + H2O</text>
        <dbReference type="Rhea" id="RHEA:20724"/>
        <dbReference type="ChEBI" id="CHEBI:15377"/>
        <dbReference type="ChEBI" id="CHEBI:58521"/>
        <dbReference type="ChEBI" id="CHEBI:137480"/>
        <dbReference type="EC" id="4.2.1.17"/>
    </reaction>
</comment>
<dbReference type="Proteomes" id="UP001519325">
    <property type="component" value="Unassembled WGS sequence"/>
</dbReference>
<dbReference type="PANTHER" id="PTHR11941:SF169">
    <property type="entry name" value="(7AS)-7A-METHYL-1,5-DIOXO-2,3,5,6,7,7A-HEXAHYDRO-1H-INDENE-CARBOXYL-COA HYDROLASE"/>
    <property type="match status" value="1"/>
</dbReference>
<dbReference type="EMBL" id="JAGGMR010000001">
    <property type="protein sequence ID" value="MBP2191661.1"/>
    <property type="molecule type" value="Genomic_DNA"/>
</dbReference>
<keyword evidence="10" id="KW-1185">Reference proteome</keyword>
<dbReference type="InterPro" id="IPR001753">
    <property type="entry name" value="Enoyl-CoA_hydra/iso"/>
</dbReference>
<dbReference type="Pfam" id="PF00378">
    <property type="entry name" value="ECH_1"/>
    <property type="match status" value="1"/>
</dbReference>
<evidence type="ECO:0000256" key="8">
    <source>
        <dbReference type="RuleBase" id="RU003707"/>
    </source>
</evidence>
<evidence type="ECO:0000256" key="1">
    <source>
        <dbReference type="ARBA" id="ARBA00002994"/>
    </source>
</evidence>
<accession>A0ABS4QIY8</accession>
<evidence type="ECO:0000256" key="5">
    <source>
        <dbReference type="ARBA" id="ARBA00023239"/>
    </source>
</evidence>
<organism evidence="9 10">
    <name type="scientific">Nocardia goodfellowii</name>
    <dbReference type="NCBI Taxonomy" id="882446"/>
    <lineage>
        <taxon>Bacteria</taxon>
        <taxon>Bacillati</taxon>
        <taxon>Actinomycetota</taxon>
        <taxon>Actinomycetes</taxon>
        <taxon>Mycobacteriales</taxon>
        <taxon>Nocardiaceae</taxon>
        <taxon>Nocardia</taxon>
    </lineage>
</organism>
<dbReference type="InterPro" id="IPR029045">
    <property type="entry name" value="ClpP/crotonase-like_dom_sf"/>
</dbReference>
<sequence>MTVEYDKAGRVAVIRLNRPEKRNAFDAAMTAGLDRALNEFEDDPEIWAGVLAGVGQGFSAGTDLVAGSGAHTERGGEYGIIRRRRGKPLIAAVEGFAFGGGMEVVLACDLVVAARNAEFGLPEVRRGVIATCGGLFRTQRALPLNIAKEMLLTGDPLTAERAYQVGFVNTLTEEGAALKTATELAHRICRNAPISVRESLIAVERGNSATDESAWHRTEQAMLKTLASEDTREGITAFLERREPRWTGH</sequence>
<evidence type="ECO:0000256" key="3">
    <source>
        <dbReference type="ARBA" id="ARBA00022832"/>
    </source>
</evidence>